<dbReference type="AlphaFoldDB" id="A0A4R7J957"/>
<comment type="caution">
    <text evidence="2">The sequence shown here is derived from an EMBL/GenBank/DDBJ whole genome shotgun (WGS) entry which is preliminary data.</text>
</comment>
<evidence type="ECO:0000313" key="3">
    <source>
        <dbReference type="Proteomes" id="UP000295371"/>
    </source>
</evidence>
<dbReference type="RefSeq" id="WP_133754464.1">
    <property type="nucleotide sequence ID" value="NZ_SOAW01000001.1"/>
</dbReference>
<evidence type="ECO:0000256" key="1">
    <source>
        <dbReference type="SAM" id="SignalP"/>
    </source>
</evidence>
<dbReference type="SUPFAM" id="SSF50969">
    <property type="entry name" value="YVTN repeat-like/Quinoprotein amine dehydrogenase"/>
    <property type="match status" value="1"/>
</dbReference>
<protein>
    <recommendedName>
        <fullName evidence="4">Secreted protein</fullName>
    </recommendedName>
</protein>
<feature type="signal peptide" evidence="1">
    <location>
        <begin position="1"/>
        <end position="26"/>
    </location>
</feature>
<dbReference type="InterPro" id="IPR047697">
    <property type="entry name" value="AztD-like"/>
</dbReference>
<dbReference type="PROSITE" id="PS51257">
    <property type="entry name" value="PROKAR_LIPOPROTEIN"/>
    <property type="match status" value="1"/>
</dbReference>
<dbReference type="EMBL" id="SOAW01000001">
    <property type="protein sequence ID" value="TDT34040.1"/>
    <property type="molecule type" value="Genomic_DNA"/>
</dbReference>
<organism evidence="2 3">
    <name type="scientific">Naumannella halotolerans</name>
    <dbReference type="NCBI Taxonomy" id="993414"/>
    <lineage>
        <taxon>Bacteria</taxon>
        <taxon>Bacillati</taxon>
        <taxon>Actinomycetota</taxon>
        <taxon>Actinomycetes</taxon>
        <taxon>Propionibacteriales</taxon>
        <taxon>Propionibacteriaceae</taxon>
        <taxon>Naumannella</taxon>
    </lineage>
</organism>
<dbReference type="InterPro" id="IPR011044">
    <property type="entry name" value="Quino_amine_DH_bsu"/>
</dbReference>
<name>A0A4R7J957_9ACTN</name>
<dbReference type="Gene3D" id="2.130.10.10">
    <property type="entry name" value="YVTN repeat-like/Quinoprotein amine dehydrogenase"/>
    <property type="match status" value="1"/>
</dbReference>
<evidence type="ECO:0000313" key="2">
    <source>
        <dbReference type="EMBL" id="TDT34040.1"/>
    </source>
</evidence>
<dbReference type="InterPro" id="IPR015943">
    <property type="entry name" value="WD40/YVTN_repeat-like_dom_sf"/>
</dbReference>
<reference evidence="2 3" key="1">
    <citation type="submission" date="2019-03" db="EMBL/GenBank/DDBJ databases">
        <title>Genomic Encyclopedia of Archaeal and Bacterial Type Strains, Phase II (KMG-II): from individual species to whole genera.</title>
        <authorList>
            <person name="Goeker M."/>
        </authorList>
    </citation>
    <scope>NUCLEOTIDE SEQUENCE [LARGE SCALE GENOMIC DNA]</scope>
    <source>
        <strain evidence="2 3">DSM 24323</strain>
    </source>
</reference>
<keyword evidence="3" id="KW-1185">Reference proteome</keyword>
<keyword evidence="1" id="KW-0732">Signal</keyword>
<feature type="chain" id="PRO_5038634708" description="Secreted protein" evidence="1">
    <location>
        <begin position="27"/>
        <end position="411"/>
    </location>
</feature>
<proteinExistence type="predicted"/>
<sequence length="411" mass="43060">MSPSRHPRITAAAGVLLGAALVSGCAGTPAEPGEAEQRPSAPVEVTGTRITVTYDGGLLVLDPDSLQPVADIALPGFLRLNPVGDAQHLFVSTAEGFQVLDTGVEVKGHGDHNHYYAGDAQLTDQVFTAPEPGHVVRHADKVALFSDGAGTVQVLDPHDVMEPPAAPVWTAPQPHHGVAVPLADGGLFVSVGDSEGRSGAAIVDAQGNQLAANDQCPDLHGEATSGNGTVLAGCTDGVLLWKDGEFSKIDSPDSYGRIGNQAGSEESEVILGDYKTDPDAELEEPTRISLVDTESEELQLVELGTSYSFRSLGRGPDGEALVLGTDGSLHVIDPDSGEVTERIAVTAPWSEPTDWQQPRPTLMVDEDIAYVTEPSTSTIHVVYLPQNKVVDSVELPQVPNEISGVGEVHAH</sequence>
<dbReference type="NCBIfam" id="NF038015">
    <property type="entry name" value="AztD"/>
    <property type="match status" value="1"/>
</dbReference>
<evidence type="ECO:0008006" key="4">
    <source>
        <dbReference type="Google" id="ProtNLM"/>
    </source>
</evidence>
<dbReference type="OrthoDB" id="3250815at2"/>
<accession>A0A4R7J957</accession>
<gene>
    <name evidence="2" type="ORF">CLV29_1685</name>
</gene>
<dbReference type="Proteomes" id="UP000295371">
    <property type="component" value="Unassembled WGS sequence"/>
</dbReference>